<sequence length="82" mass="8920">MSGSAHVHSTNAKLDALLIGAIRPLADTPHSSVLDVLYRRTLDAGTLEALSGIDALPPSWRQLFERRLKAGAVEDWTKRLDG</sequence>
<proteinExistence type="predicted"/>
<dbReference type="InterPro" id="IPR011037">
    <property type="entry name" value="Pyrv_Knase-like_insert_dom_sf"/>
</dbReference>
<dbReference type="EMBL" id="CP013389">
    <property type="protein sequence ID" value="AOJ11008.1"/>
    <property type="molecule type" value="Genomic_DNA"/>
</dbReference>
<dbReference type="Pfam" id="PF03475">
    <property type="entry name" value="YiiM_3-alpha"/>
    <property type="match status" value="1"/>
</dbReference>
<dbReference type="InterPro" id="IPR005163">
    <property type="entry name" value="Tri_helical_YiiM-like"/>
</dbReference>
<dbReference type="Gene3D" id="2.40.33.20">
    <property type="entry name" value="PK beta-barrel domain-like"/>
    <property type="match status" value="1"/>
</dbReference>
<dbReference type="SUPFAM" id="SSF50800">
    <property type="entry name" value="PK beta-barrel domain-like"/>
    <property type="match status" value="1"/>
</dbReference>
<protein>
    <recommendedName>
        <fullName evidence="1">YiiM-like triple helical domain-containing protein</fullName>
    </recommendedName>
</protein>
<feature type="domain" description="YiiM-like triple helical" evidence="1">
    <location>
        <begin position="33"/>
        <end position="70"/>
    </location>
</feature>
<name>A0A1B4G513_9BURK</name>
<organism evidence="2 3">
    <name type="scientific">Burkholderia mayonis</name>
    <dbReference type="NCBI Taxonomy" id="1385591"/>
    <lineage>
        <taxon>Bacteria</taxon>
        <taxon>Pseudomonadati</taxon>
        <taxon>Pseudomonadota</taxon>
        <taxon>Betaproteobacteria</taxon>
        <taxon>Burkholderiales</taxon>
        <taxon>Burkholderiaceae</taxon>
        <taxon>Burkholderia</taxon>
        <taxon>pseudomallei group</taxon>
    </lineage>
</organism>
<dbReference type="Proteomes" id="UP000067711">
    <property type="component" value="Chromosome 1"/>
</dbReference>
<evidence type="ECO:0000313" key="2">
    <source>
        <dbReference type="EMBL" id="AOJ11008.1"/>
    </source>
</evidence>
<accession>A0A1B4G513</accession>
<evidence type="ECO:0000313" key="3">
    <source>
        <dbReference type="Proteomes" id="UP000067711"/>
    </source>
</evidence>
<evidence type="ECO:0000259" key="1">
    <source>
        <dbReference type="Pfam" id="PF03475"/>
    </source>
</evidence>
<gene>
    <name evidence="2" type="ORF">WS71_28185</name>
</gene>
<reference evidence="2 3" key="1">
    <citation type="submission" date="2015-12" db="EMBL/GenBank/DDBJ databases">
        <title>Diversity of Burkholderia near neighbor genomes.</title>
        <authorList>
            <person name="Sahl J."/>
            <person name="Wagner D."/>
            <person name="Keim P."/>
        </authorList>
    </citation>
    <scope>NUCLEOTIDE SEQUENCE [LARGE SCALE GENOMIC DNA]</scope>
    <source>
        <strain evidence="2 3">BDU8</strain>
    </source>
</reference>
<dbReference type="AlphaFoldDB" id="A0A1B4G513"/>